<dbReference type="EMBL" id="SDHZ01000002">
    <property type="protein sequence ID" value="RXK83171.1"/>
    <property type="molecule type" value="Genomic_DNA"/>
</dbReference>
<feature type="compositionally biased region" description="Pro residues" evidence="1">
    <location>
        <begin position="88"/>
        <end position="97"/>
    </location>
</feature>
<keyword evidence="5" id="KW-1185">Reference proteome</keyword>
<name>A0A4Q1D649_9BACT</name>
<dbReference type="SUPFAM" id="SSF74653">
    <property type="entry name" value="TolA/TonB C-terminal domain"/>
    <property type="match status" value="1"/>
</dbReference>
<dbReference type="RefSeq" id="WP_129004209.1">
    <property type="nucleotide sequence ID" value="NZ_SDHZ01000002.1"/>
</dbReference>
<dbReference type="PANTHER" id="PTHR33446:SF2">
    <property type="entry name" value="PROTEIN TONB"/>
    <property type="match status" value="1"/>
</dbReference>
<sequence length="280" mass="31196">MEANKILTADILDIIFEGKNKEYGAYELRKTYSKRLVTAMIAMLAVCLLMFAAVILGKSKKTENTQIIVQDVQLEDVKQKEEEKKPEAPPPPPPPRAEPPKVEITKFTPPKIVKDAEVKQEDKIQEVEKLEDTRIGTINQEGLKDPNIVAPPVEASGTGTVAAPAAPKEDYDKEFKTVQIQAKFPGGDQEWRRYLERSLNRDLPVENGAPPGNYTVVVSFLVDKDGSISEVKAENSPGYGTAEEAVRVIRKGPKWIPAVQNGRNVIYRQRQSITFQVAEE</sequence>
<dbReference type="InterPro" id="IPR051045">
    <property type="entry name" value="TonB-dependent_transducer"/>
</dbReference>
<dbReference type="GO" id="GO:0098797">
    <property type="term" value="C:plasma membrane protein complex"/>
    <property type="evidence" value="ECO:0007669"/>
    <property type="project" value="TreeGrafter"/>
</dbReference>
<feature type="domain" description="TonB C-terminal" evidence="3">
    <location>
        <begin position="215"/>
        <end position="276"/>
    </location>
</feature>
<evidence type="ECO:0000256" key="2">
    <source>
        <dbReference type="SAM" id="Phobius"/>
    </source>
</evidence>
<feature type="transmembrane region" description="Helical" evidence="2">
    <location>
        <begin position="36"/>
        <end position="56"/>
    </location>
</feature>
<dbReference type="GO" id="GO:0055085">
    <property type="term" value="P:transmembrane transport"/>
    <property type="evidence" value="ECO:0007669"/>
    <property type="project" value="InterPro"/>
</dbReference>
<organism evidence="4 5">
    <name type="scientific">Filimonas effusa</name>
    <dbReference type="NCBI Taxonomy" id="2508721"/>
    <lineage>
        <taxon>Bacteria</taxon>
        <taxon>Pseudomonadati</taxon>
        <taxon>Bacteroidota</taxon>
        <taxon>Chitinophagia</taxon>
        <taxon>Chitinophagales</taxon>
        <taxon>Chitinophagaceae</taxon>
        <taxon>Filimonas</taxon>
    </lineage>
</organism>
<reference evidence="4 5" key="1">
    <citation type="submission" date="2019-01" db="EMBL/GenBank/DDBJ databases">
        <title>Filimonas sp. strain TTM-71.</title>
        <authorList>
            <person name="Chen W.-M."/>
        </authorList>
    </citation>
    <scope>NUCLEOTIDE SEQUENCE [LARGE SCALE GENOMIC DNA]</scope>
    <source>
        <strain evidence="4 5">TTM-71</strain>
    </source>
</reference>
<protein>
    <submittedName>
        <fullName evidence="4">Energy transducer TonB</fullName>
    </submittedName>
</protein>
<dbReference type="Proteomes" id="UP000290545">
    <property type="component" value="Unassembled WGS sequence"/>
</dbReference>
<keyword evidence="2" id="KW-0812">Transmembrane</keyword>
<feature type="compositionally biased region" description="Basic and acidic residues" evidence="1">
    <location>
        <begin position="77"/>
        <end position="87"/>
    </location>
</feature>
<evidence type="ECO:0000256" key="1">
    <source>
        <dbReference type="SAM" id="MobiDB-lite"/>
    </source>
</evidence>
<evidence type="ECO:0000313" key="5">
    <source>
        <dbReference type="Proteomes" id="UP000290545"/>
    </source>
</evidence>
<dbReference type="PANTHER" id="PTHR33446">
    <property type="entry name" value="PROTEIN TONB-RELATED"/>
    <property type="match status" value="1"/>
</dbReference>
<keyword evidence="2" id="KW-1133">Transmembrane helix</keyword>
<feature type="region of interest" description="Disordered" evidence="1">
    <location>
        <begin position="77"/>
        <end position="104"/>
    </location>
</feature>
<dbReference type="GO" id="GO:0031992">
    <property type="term" value="F:energy transducer activity"/>
    <property type="evidence" value="ECO:0007669"/>
    <property type="project" value="TreeGrafter"/>
</dbReference>
<evidence type="ECO:0000259" key="3">
    <source>
        <dbReference type="Pfam" id="PF03544"/>
    </source>
</evidence>
<dbReference type="AlphaFoldDB" id="A0A4Q1D649"/>
<proteinExistence type="predicted"/>
<evidence type="ECO:0000313" key="4">
    <source>
        <dbReference type="EMBL" id="RXK83171.1"/>
    </source>
</evidence>
<dbReference type="OrthoDB" id="1039448at2"/>
<dbReference type="Pfam" id="PF03544">
    <property type="entry name" value="TonB_C"/>
    <property type="match status" value="1"/>
</dbReference>
<accession>A0A4Q1D649</accession>
<comment type="caution">
    <text evidence="4">The sequence shown here is derived from an EMBL/GenBank/DDBJ whole genome shotgun (WGS) entry which is preliminary data.</text>
</comment>
<dbReference type="Gene3D" id="3.30.1150.10">
    <property type="match status" value="1"/>
</dbReference>
<keyword evidence="2" id="KW-0472">Membrane</keyword>
<dbReference type="InterPro" id="IPR037682">
    <property type="entry name" value="TonB_C"/>
</dbReference>
<gene>
    <name evidence="4" type="ORF">ESB13_13715</name>
</gene>